<evidence type="ECO:0000313" key="11">
    <source>
        <dbReference type="EMBL" id="MFC4305145.1"/>
    </source>
</evidence>
<keyword evidence="7" id="KW-0238">DNA-binding</keyword>
<sequence length="447" mass="50001">MLQAMTLVQQPELRFVLAPELRQSLRLLQMPAVDLAAHIREQESENPLMEVIWPEERERGGRSAGRMRGEARESRWTIEHRARDTETLEQALLAQLRLTNASREAIRVAGYLAGNLDGSGYLALGLEEAAACLGVSTLQAEEGLRLLHSCEPAGVGARSLAECLLLQVRRDPLAPRLCEGVIERHLPDVARGRWLRIGQSLSATSGEIEDAVRYMRRLEPRPGSAYGFGEDSRFVVPEARLSMEGGHPCIRMNRAFLPRVRVASRTWTNEAGATPEWRRQAEGKRKEARLLAEGIAFRLESLHAVILALAEEQAAFFLRGPQAIRPLKLEDLAARTGYHPSTVSRAVRDKFVDTPFGIAPLSRFLAVGLDTEHGERVSSRSVKHRIRALIKAERADCPLSDCELAEVLRREGVRISRRTVAKYREEERLLPSTLRGRMEAGDETERG</sequence>
<organism evidence="11 12">
    <name type="scientific">Cohnella boryungensis</name>
    <dbReference type="NCBI Taxonomy" id="768479"/>
    <lineage>
        <taxon>Bacteria</taxon>
        <taxon>Bacillati</taxon>
        <taxon>Bacillota</taxon>
        <taxon>Bacilli</taxon>
        <taxon>Bacillales</taxon>
        <taxon>Paenibacillaceae</taxon>
        <taxon>Cohnella</taxon>
    </lineage>
</organism>
<reference evidence="12" key="1">
    <citation type="journal article" date="2019" name="Int. J. Syst. Evol. Microbiol.">
        <title>The Global Catalogue of Microorganisms (GCM) 10K type strain sequencing project: providing services to taxonomists for standard genome sequencing and annotation.</title>
        <authorList>
            <consortium name="The Broad Institute Genomics Platform"/>
            <consortium name="The Broad Institute Genome Sequencing Center for Infectious Disease"/>
            <person name="Wu L."/>
            <person name="Ma J."/>
        </authorList>
    </citation>
    <scope>NUCLEOTIDE SEQUENCE [LARGE SCALE GENOMIC DNA]</scope>
    <source>
        <strain evidence="12">CGMCC 4.1641</strain>
    </source>
</reference>
<dbReference type="Pfam" id="PF04963">
    <property type="entry name" value="Sigma54_CBD"/>
    <property type="match status" value="1"/>
</dbReference>
<dbReference type="NCBIfam" id="TIGR02395">
    <property type="entry name" value="rpoN_sigma"/>
    <property type="match status" value="1"/>
</dbReference>
<dbReference type="PROSITE" id="PS50044">
    <property type="entry name" value="SIGMA54_3"/>
    <property type="match status" value="1"/>
</dbReference>
<dbReference type="Gene3D" id="1.10.10.1330">
    <property type="entry name" value="RNA polymerase sigma-54 factor, core-binding domain"/>
    <property type="match status" value="1"/>
</dbReference>
<keyword evidence="5" id="KW-0805">Transcription regulation</keyword>
<keyword evidence="8" id="KW-0804">Transcription</keyword>
<proteinExistence type="inferred from homology"/>
<dbReference type="PANTHER" id="PTHR32248:SF4">
    <property type="entry name" value="RNA POLYMERASE SIGMA-54 FACTOR"/>
    <property type="match status" value="1"/>
</dbReference>
<dbReference type="InterPro" id="IPR007634">
    <property type="entry name" value="RNA_pol_sigma_54_DNA-bd"/>
</dbReference>
<keyword evidence="6" id="KW-0731">Sigma factor</keyword>
<evidence type="ECO:0000256" key="8">
    <source>
        <dbReference type="ARBA" id="ARBA00023163"/>
    </source>
</evidence>
<dbReference type="PROSITE" id="PS00718">
    <property type="entry name" value="SIGMA54_2"/>
    <property type="match status" value="1"/>
</dbReference>
<evidence type="ECO:0000313" key="12">
    <source>
        <dbReference type="Proteomes" id="UP001595755"/>
    </source>
</evidence>
<keyword evidence="3" id="KW-0808">Transferase</keyword>
<evidence type="ECO:0000256" key="2">
    <source>
        <dbReference type="ARBA" id="ARBA00022478"/>
    </source>
</evidence>
<protein>
    <submittedName>
        <fullName evidence="11">RNA polymerase factor sigma-54</fullName>
    </submittedName>
</protein>
<dbReference type="PROSITE" id="PS00717">
    <property type="entry name" value="SIGMA54_1"/>
    <property type="match status" value="1"/>
</dbReference>
<dbReference type="PIRSF" id="PIRSF000774">
    <property type="entry name" value="RpoN"/>
    <property type="match status" value="1"/>
</dbReference>
<comment type="similarity">
    <text evidence="1">Belongs to the sigma-54 factor family.</text>
</comment>
<comment type="caution">
    <text evidence="11">The sequence shown here is derived from an EMBL/GenBank/DDBJ whole genome shotgun (WGS) entry which is preliminary data.</text>
</comment>
<dbReference type="RefSeq" id="WP_204606298.1">
    <property type="nucleotide sequence ID" value="NZ_JBHSED010000035.1"/>
</dbReference>
<evidence type="ECO:0000256" key="4">
    <source>
        <dbReference type="ARBA" id="ARBA00022695"/>
    </source>
</evidence>
<dbReference type="InterPro" id="IPR038709">
    <property type="entry name" value="RpoN_core-bd_sf"/>
</dbReference>
<evidence type="ECO:0000256" key="7">
    <source>
        <dbReference type="ARBA" id="ARBA00023125"/>
    </source>
</evidence>
<feature type="domain" description="RNA polymerase sigma factor 54 DNA-binding" evidence="9">
    <location>
        <begin position="282"/>
        <end position="435"/>
    </location>
</feature>
<evidence type="ECO:0000259" key="9">
    <source>
        <dbReference type="Pfam" id="PF04552"/>
    </source>
</evidence>
<accession>A0ABV8SDP0</accession>
<dbReference type="PRINTS" id="PR00045">
    <property type="entry name" value="SIGMA54FCT"/>
</dbReference>
<keyword evidence="4" id="KW-0548">Nucleotidyltransferase</keyword>
<dbReference type="EMBL" id="JBHSED010000035">
    <property type="protein sequence ID" value="MFC4305145.1"/>
    <property type="molecule type" value="Genomic_DNA"/>
</dbReference>
<dbReference type="Pfam" id="PF00309">
    <property type="entry name" value="Sigma54_AID"/>
    <property type="match status" value="1"/>
</dbReference>
<evidence type="ECO:0000256" key="5">
    <source>
        <dbReference type="ARBA" id="ARBA00023015"/>
    </source>
</evidence>
<dbReference type="Proteomes" id="UP001595755">
    <property type="component" value="Unassembled WGS sequence"/>
</dbReference>
<gene>
    <name evidence="11" type="primary">rpoN</name>
    <name evidence="11" type="ORF">ACFO1S_17055</name>
</gene>
<dbReference type="Pfam" id="PF04552">
    <property type="entry name" value="Sigma54_DBD"/>
    <property type="match status" value="1"/>
</dbReference>
<keyword evidence="2" id="KW-0240">DNA-directed RNA polymerase</keyword>
<keyword evidence="12" id="KW-1185">Reference proteome</keyword>
<evidence type="ECO:0000259" key="10">
    <source>
        <dbReference type="Pfam" id="PF04963"/>
    </source>
</evidence>
<evidence type="ECO:0000256" key="1">
    <source>
        <dbReference type="ARBA" id="ARBA00008798"/>
    </source>
</evidence>
<dbReference type="Gene3D" id="1.10.10.60">
    <property type="entry name" value="Homeodomain-like"/>
    <property type="match status" value="1"/>
</dbReference>
<evidence type="ECO:0000256" key="3">
    <source>
        <dbReference type="ARBA" id="ARBA00022679"/>
    </source>
</evidence>
<feature type="domain" description="RNA polymerase sigma factor 54 core-binding" evidence="10">
    <location>
        <begin position="78"/>
        <end position="264"/>
    </location>
</feature>
<dbReference type="InterPro" id="IPR000394">
    <property type="entry name" value="RNA_pol_sigma_54"/>
</dbReference>
<name>A0ABV8SDP0_9BACL</name>
<dbReference type="InterPro" id="IPR007046">
    <property type="entry name" value="RNA_pol_sigma_54_core-bd"/>
</dbReference>
<evidence type="ECO:0000256" key="6">
    <source>
        <dbReference type="ARBA" id="ARBA00023082"/>
    </source>
</evidence>
<dbReference type="PANTHER" id="PTHR32248">
    <property type="entry name" value="RNA POLYMERASE SIGMA-54 FACTOR"/>
    <property type="match status" value="1"/>
</dbReference>